<organism evidence="1 2">
    <name type="scientific">Morus notabilis</name>
    <dbReference type="NCBI Taxonomy" id="981085"/>
    <lineage>
        <taxon>Eukaryota</taxon>
        <taxon>Viridiplantae</taxon>
        <taxon>Streptophyta</taxon>
        <taxon>Embryophyta</taxon>
        <taxon>Tracheophyta</taxon>
        <taxon>Spermatophyta</taxon>
        <taxon>Magnoliopsida</taxon>
        <taxon>eudicotyledons</taxon>
        <taxon>Gunneridae</taxon>
        <taxon>Pentapetalae</taxon>
        <taxon>rosids</taxon>
        <taxon>fabids</taxon>
        <taxon>Rosales</taxon>
        <taxon>Moraceae</taxon>
        <taxon>Moreae</taxon>
        <taxon>Morus</taxon>
    </lineage>
</organism>
<dbReference type="InterPro" id="IPR009646">
    <property type="entry name" value="Root_cap"/>
</dbReference>
<protein>
    <submittedName>
        <fullName evidence="1">Uncharacterized protein</fullName>
    </submittedName>
</protein>
<dbReference type="AlphaFoldDB" id="W9QI43"/>
<dbReference type="Proteomes" id="UP000030645">
    <property type="component" value="Unassembled WGS sequence"/>
</dbReference>
<gene>
    <name evidence="1" type="ORF">L484_010195</name>
</gene>
<proteinExistence type="predicted"/>
<dbReference type="eggNOG" id="ENOG502QR90">
    <property type="taxonomic scope" value="Eukaryota"/>
</dbReference>
<evidence type="ECO:0000313" key="2">
    <source>
        <dbReference type="Proteomes" id="UP000030645"/>
    </source>
</evidence>
<dbReference type="Pfam" id="PF06830">
    <property type="entry name" value="Root_cap"/>
    <property type="match status" value="1"/>
</dbReference>
<reference evidence="2" key="1">
    <citation type="submission" date="2013-01" db="EMBL/GenBank/DDBJ databases">
        <title>Draft Genome Sequence of a Mulberry Tree, Morus notabilis C.K. Schneid.</title>
        <authorList>
            <person name="He N."/>
            <person name="Zhao S."/>
        </authorList>
    </citation>
    <scope>NUCLEOTIDE SEQUENCE</scope>
</reference>
<keyword evidence="2" id="KW-1185">Reference proteome</keyword>
<name>W9QI43_9ROSA</name>
<dbReference type="EMBL" id="KE343656">
    <property type="protein sequence ID" value="EXB37721.1"/>
    <property type="molecule type" value="Genomic_DNA"/>
</dbReference>
<dbReference type="STRING" id="981085.W9QI43"/>
<accession>W9QI43</accession>
<evidence type="ECO:0000313" key="1">
    <source>
        <dbReference type="EMBL" id="EXB37721.1"/>
    </source>
</evidence>
<dbReference type="PANTHER" id="PTHR31656">
    <property type="entry name" value="ROOT CAP DOMAIN-CONTAINING PROTEIN"/>
    <property type="match status" value="1"/>
</dbReference>
<sequence length="236" mass="25681">MEINPATAKTANALRKRLFAPVNAHQDIPRTQKLKSAMSTATHPYAEPNAKATPASSWDDSVDHLSLSYDNEPLAIAESHLSFWQCPETGFKVERTSSKNSVLITIPEVAEIAVNVVPVTNEDDRIHNYQIPENDCFAHLEVQFRFHGLSSRVEGVIGRTYRSDFENPAKPGVAMPVLGGEDRYRTTSLLAANCRDCLFSGAGVLAEEQGDKLGVEYGMLDCSGSGASGNGIVCRK</sequence>